<dbReference type="GO" id="GO:0016616">
    <property type="term" value="F:oxidoreductase activity, acting on the CH-OH group of donors, NAD or NADP as acceptor"/>
    <property type="evidence" value="ECO:0007669"/>
    <property type="project" value="UniProtKB-ARBA"/>
</dbReference>
<gene>
    <name evidence="8" type="ORF">HYPSUDRAFT_68503</name>
</gene>
<reference evidence="9" key="1">
    <citation type="submission" date="2014-04" db="EMBL/GenBank/DDBJ databases">
        <title>Evolutionary Origins and Diversification of the Mycorrhizal Mutualists.</title>
        <authorList>
            <consortium name="DOE Joint Genome Institute"/>
            <consortium name="Mycorrhizal Genomics Consortium"/>
            <person name="Kohler A."/>
            <person name="Kuo A."/>
            <person name="Nagy L.G."/>
            <person name="Floudas D."/>
            <person name="Copeland A."/>
            <person name="Barry K.W."/>
            <person name="Cichocki N."/>
            <person name="Veneault-Fourrey C."/>
            <person name="LaButti K."/>
            <person name="Lindquist E.A."/>
            <person name="Lipzen A."/>
            <person name="Lundell T."/>
            <person name="Morin E."/>
            <person name="Murat C."/>
            <person name="Riley R."/>
            <person name="Ohm R."/>
            <person name="Sun H."/>
            <person name="Tunlid A."/>
            <person name="Henrissat B."/>
            <person name="Grigoriev I.V."/>
            <person name="Hibbett D.S."/>
            <person name="Martin F."/>
        </authorList>
    </citation>
    <scope>NUCLEOTIDE SEQUENCE [LARGE SCALE GENOMIC DNA]</scope>
    <source>
        <strain evidence="9">FD-334 SS-4</strain>
    </source>
</reference>
<feature type="domain" description="NADP-dependent oxidoreductase" evidence="7">
    <location>
        <begin position="27"/>
        <end position="281"/>
    </location>
</feature>
<comment type="similarity">
    <text evidence="1">Belongs to the aldo/keto reductase family.</text>
</comment>
<feature type="binding site" evidence="5">
    <location>
        <position position="115"/>
    </location>
    <ligand>
        <name>substrate</name>
    </ligand>
</feature>
<evidence type="ECO:0000259" key="7">
    <source>
        <dbReference type="Pfam" id="PF00248"/>
    </source>
</evidence>
<dbReference type="STRING" id="945553.A0A0D2MAR7"/>
<evidence type="ECO:0000256" key="5">
    <source>
        <dbReference type="PIRSR" id="PIRSR000097-2"/>
    </source>
</evidence>
<keyword evidence="9" id="KW-1185">Reference proteome</keyword>
<dbReference type="PANTHER" id="PTHR43827:SF3">
    <property type="entry name" value="NADP-DEPENDENT OXIDOREDUCTASE DOMAIN-CONTAINING PROTEIN"/>
    <property type="match status" value="1"/>
</dbReference>
<dbReference type="EMBL" id="KN817567">
    <property type="protein sequence ID" value="KJA20473.1"/>
    <property type="molecule type" value="Genomic_DNA"/>
</dbReference>
<dbReference type="CDD" id="cd19120">
    <property type="entry name" value="AKR_AKR3C2-3"/>
    <property type="match status" value="1"/>
</dbReference>
<keyword evidence="2" id="KW-0521">NADP</keyword>
<feature type="site" description="Lowers pKa of active site Tyr" evidence="6">
    <location>
        <position position="79"/>
    </location>
</feature>
<accession>A0A0D2MAR7</accession>
<dbReference type="PANTHER" id="PTHR43827">
    <property type="entry name" value="2,5-DIKETO-D-GLUCONIC ACID REDUCTASE"/>
    <property type="match status" value="1"/>
</dbReference>
<dbReference type="AlphaFoldDB" id="A0A0D2MAR7"/>
<dbReference type="InterPro" id="IPR036812">
    <property type="entry name" value="NAD(P)_OxRdtase_dom_sf"/>
</dbReference>
<sequence>MSPATVQSFTLLDGTAIPWLGWGNGTGAASTTAVESGKIALESGILHLDTAQIYHNEKETGEAITAAGVPREEVYVTSKLSARPNQIPVPLAEARASVQESLDRLGFVPDLYLIHNPYVAEPGHLKALWALFEALKDEGKLKSIGVSNFRPQDLAVILDGAKYKPVVNQIEYHPYVLTHLAPLLEFQQQHGIITQSYGTLTPTLRHPTGGPLKPILERIAARVSTTTGTSLDASAVLLLWARAQGVVVVTASGNADRIKGLAKLAALPAGLLTPEEVEEISAVGKTVHFRFYTEHLENEFPLPDLPSQ</sequence>
<dbReference type="OrthoDB" id="416253at2759"/>
<evidence type="ECO:0000256" key="6">
    <source>
        <dbReference type="PIRSR" id="PIRSR000097-3"/>
    </source>
</evidence>
<dbReference type="SUPFAM" id="SSF51430">
    <property type="entry name" value="NAD(P)-linked oxidoreductase"/>
    <property type="match status" value="1"/>
</dbReference>
<organism evidence="8 9">
    <name type="scientific">Hypholoma sublateritium (strain FD-334 SS-4)</name>
    <dbReference type="NCBI Taxonomy" id="945553"/>
    <lineage>
        <taxon>Eukaryota</taxon>
        <taxon>Fungi</taxon>
        <taxon>Dikarya</taxon>
        <taxon>Basidiomycota</taxon>
        <taxon>Agaricomycotina</taxon>
        <taxon>Agaricomycetes</taxon>
        <taxon>Agaricomycetidae</taxon>
        <taxon>Agaricales</taxon>
        <taxon>Agaricineae</taxon>
        <taxon>Strophariaceae</taxon>
        <taxon>Hypholoma</taxon>
    </lineage>
</organism>
<name>A0A0D2MAR7_HYPSF</name>
<proteinExistence type="inferred from homology"/>
<evidence type="ECO:0000256" key="1">
    <source>
        <dbReference type="ARBA" id="ARBA00007905"/>
    </source>
</evidence>
<evidence type="ECO:0000313" key="8">
    <source>
        <dbReference type="EMBL" id="KJA20473.1"/>
    </source>
</evidence>
<evidence type="ECO:0000256" key="2">
    <source>
        <dbReference type="ARBA" id="ARBA00022857"/>
    </source>
</evidence>
<dbReference type="InterPro" id="IPR044494">
    <property type="entry name" value="AKR3C2/3"/>
</dbReference>
<dbReference type="Proteomes" id="UP000054270">
    <property type="component" value="Unassembled WGS sequence"/>
</dbReference>
<protein>
    <recommendedName>
        <fullName evidence="7">NADP-dependent oxidoreductase domain-containing protein</fullName>
    </recommendedName>
</protein>
<dbReference type="Pfam" id="PF00248">
    <property type="entry name" value="Aldo_ket_red"/>
    <property type="match status" value="1"/>
</dbReference>
<keyword evidence="3" id="KW-0560">Oxidoreductase</keyword>
<dbReference type="PRINTS" id="PR00069">
    <property type="entry name" value="ALDKETRDTASE"/>
</dbReference>
<dbReference type="OMA" id="HYTEHME"/>
<feature type="active site" description="Proton donor" evidence="4">
    <location>
        <position position="54"/>
    </location>
</feature>
<dbReference type="GO" id="GO:0016652">
    <property type="term" value="F:oxidoreductase activity, acting on NAD(P)H as acceptor"/>
    <property type="evidence" value="ECO:0007669"/>
    <property type="project" value="InterPro"/>
</dbReference>
<dbReference type="Gene3D" id="3.20.20.100">
    <property type="entry name" value="NADP-dependent oxidoreductase domain"/>
    <property type="match status" value="1"/>
</dbReference>
<evidence type="ECO:0000313" key="9">
    <source>
        <dbReference type="Proteomes" id="UP000054270"/>
    </source>
</evidence>
<dbReference type="InterPro" id="IPR023210">
    <property type="entry name" value="NADP_OxRdtase_dom"/>
</dbReference>
<dbReference type="PIRSF" id="PIRSF000097">
    <property type="entry name" value="AKR"/>
    <property type="match status" value="1"/>
</dbReference>
<evidence type="ECO:0000256" key="4">
    <source>
        <dbReference type="PIRSR" id="PIRSR000097-1"/>
    </source>
</evidence>
<evidence type="ECO:0000256" key="3">
    <source>
        <dbReference type="ARBA" id="ARBA00023002"/>
    </source>
</evidence>
<dbReference type="InterPro" id="IPR020471">
    <property type="entry name" value="AKR"/>
</dbReference>